<protein>
    <recommendedName>
        <fullName evidence="10">Radial spoke head protein 9 homolog</fullName>
    </recommendedName>
</protein>
<keyword evidence="7" id="KW-0966">Cell projection</keyword>
<reference evidence="11 12" key="1">
    <citation type="submission" date="2016-11" db="EMBL/GenBank/DDBJ databases">
        <title>The macronuclear genome of Stentor coeruleus: a giant cell with tiny introns.</title>
        <authorList>
            <person name="Slabodnick M."/>
            <person name="Ruby J.G."/>
            <person name="Reiff S.B."/>
            <person name="Swart E.C."/>
            <person name="Gosai S."/>
            <person name="Prabakaran S."/>
            <person name="Witkowska E."/>
            <person name="Larue G.E."/>
            <person name="Fisher S."/>
            <person name="Freeman R.M."/>
            <person name="Gunawardena J."/>
            <person name="Chu W."/>
            <person name="Stover N.A."/>
            <person name="Gregory B.D."/>
            <person name="Nowacki M."/>
            <person name="Derisi J."/>
            <person name="Roy S.W."/>
            <person name="Marshall W.F."/>
            <person name="Sood P."/>
        </authorList>
    </citation>
    <scope>NUCLEOTIDE SEQUENCE [LARGE SCALE GENOMIC DNA]</scope>
    <source>
        <strain evidence="11">WM001</strain>
    </source>
</reference>
<accession>A0A1R2C7D7</accession>
<dbReference type="PANTHER" id="PTHR22069">
    <property type="entry name" value="MITOCHONDRIAL RIBOSOMAL PROTEIN S18"/>
    <property type="match status" value="1"/>
</dbReference>
<dbReference type="InterPro" id="IPR055316">
    <property type="entry name" value="RSP9"/>
</dbReference>
<dbReference type="Proteomes" id="UP000187209">
    <property type="component" value="Unassembled WGS sequence"/>
</dbReference>
<dbReference type="AlphaFoldDB" id="A0A1R2C7D7"/>
<comment type="subcellular location">
    <subcellularLocation>
        <location evidence="8">Cell projection</location>
        <location evidence="8">Kinocilium</location>
    </subcellularLocation>
    <subcellularLocation>
        <location evidence="1">Cytoplasm</location>
        <location evidence="1">Cytoskeleton</location>
        <location evidence="1">Flagellum axoneme</location>
    </subcellularLocation>
</comment>
<evidence type="ECO:0000256" key="10">
    <source>
        <dbReference type="ARBA" id="ARBA00041080"/>
    </source>
</evidence>
<dbReference type="GO" id="GO:0044458">
    <property type="term" value="P:motile cilium assembly"/>
    <property type="evidence" value="ECO:0007669"/>
    <property type="project" value="TreeGrafter"/>
</dbReference>
<dbReference type="EMBL" id="MPUH01000253">
    <property type="protein sequence ID" value="OMJ84928.1"/>
    <property type="molecule type" value="Genomic_DNA"/>
</dbReference>
<gene>
    <name evidence="11" type="ORF">SteCoe_13831</name>
</gene>
<evidence type="ECO:0000256" key="5">
    <source>
        <dbReference type="ARBA" id="ARBA00023069"/>
    </source>
</evidence>
<keyword evidence="5" id="KW-0969">Cilium</keyword>
<evidence type="ECO:0000256" key="2">
    <source>
        <dbReference type="ARBA" id="ARBA00022490"/>
    </source>
</evidence>
<dbReference type="GO" id="GO:0060294">
    <property type="term" value="P:cilium movement involved in cell motility"/>
    <property type="evidence" value="ECO:0007669"/>
    <property type="project" value="InterPro"/>
</dbReference>
<evidence type="ECO:0000256" key="4">
    <source>
        <dbReference type="ARBA" id="ARBA00022846"/>
    </source>
</evidence>
<sequence length="286" mass="32872">MLLSKISTDLSLLWPSGVTLNLEEKMNLELGLLKIHEHEDFEEVLFWGKIRGIMKDYYIAMALNYKTHKEFPYKRFFWCTSHNWTFAELAPLRSGESEFVDRFNMNFSGEHDKILVEAIEDDQKDEDSDQMVPGDQEKLPNKNFTELDRLSYVVRTICHDCQCVPVGAFRMTPGGDLTRNKNFEGLGIAALREMKNYGHFRPVELAEKREMIDRGDALNMADFFDPIEKDTPKGSWSLVTDASGTLTCLRSQLWPGYFAYCKANCQSYGGVYIGDGIKHSDLPFML</sequence>
<comment type="caution">
    <text evidence="11">The sequence shown here is derived from an EMBL/GenBank/DDBJ whole genome shotgun (WGS) entry which is preliminary data.</text>
</comment>
<proteinExistence type="inferred from homology"/>
<dbReference type="InterPro" id="IPR006802">
    <property type="entry name" value="Radial_spoke"/>
</dbReference>
<evidence type="ECO:0000313" key="11">
    <source>
        <dbReference type="EMBL" id="OMJ84928.1"/>
    </source>
</evidence>
<comment type="similarity">
    <text evidence="9">Belongs to the flagellar radial spoke RSP9 family.</text>
</comment>
<dbReference type="Pfam" id="PF04712">
    <property type="entry name" value="Radial_spoke"/>
    <property type="match status" value="1"/>
</dbReference>
<organism evidence="11 12">
    <name type="scientific">Stentor coeruleus</name>
    <dbReference type="NCBI Taxonomy" id="5963"/>
    <lineage>
        <taxon>Eukaryota</taxon>
        <taxon>Sar</taxon>
        <taxon>Alveolata</taxon>
        <taxon>Ciliophora</taxon>
        <taxon>Postciliodesmatophora</taxon>
        <taxon>Heterotrichea</taxon>
        <taxon>Heterotrichida</taxon>
        <taxon>Stentoridae</taxon>
        <taxon>Stentor</taxon>
    </lineage>
</organism>
<dbReference type="GO" id="GO:0035082">
    <property type="term" value="P:axoneme assembly"/>
    <property type="evidence" value="ECO:0007669"/>
    <property type="project" value="InterPro"/>
</dbReference>
<evidence type="ECO:0000313" key="12">
    <source>
        <dbReference type="Proteomes" id="UP000187209"/>
    </source>
</evidence>
<evidence type="ECO:0000256" key="7">
    <source>
        <dbReference type="ARBA" id="ARBA00023273"/>
    </source>
</evidence>
<dbReference type="GO" id="GO:0001534">
    <property type="term" value="C:radial spoke"/>
    <property type="evidence" value="ECO:0007669"/>
    <property type="project" value="InterPro"/>
</dbReference>
<evidence type="ECO:0000256" key="6">
    <source>
        <dbReference type="ARBA" id="ARBA00023212"/>
    </source>
</evidence>
<dbReference type="OrthoDB" id="10258956at2759"/>
<evidence type="ECO:0000256" key="1">
    <source>
        <dbReference type="ARBA" id="ARBA00004611"/>
    </source>
</evidence>
<keyword evidence="2" id="KW-0963">Cytoplasm</keyword>
<keyword evidence="12" id="KW-1185">Reference proteome</keyword>
<evidence type="ECO:0000256" key="8">
    <source>
        <dbReference type="ARBA" id="ARBA00037822"/>
    </source>
</evidence>
<dbReference type="PANTHER" id="PTHR22069:SF0">
    <property type="entry name" value="RADIAL SPOKE HEAD PROTEIN 9 HOMOLOG"/>
    <property type="match status" value="1"/>
</dbReference>
<keyword evidence="3" id="KW-0970">Cilium biogenesis/degradation</keyword>
<keyword evidence="6" id="KW-0206">Cytoskeleton</keyword>
<keyword evidence="4" id="KW-0282">Flagellum</keyword>
<name>A0A1R2C7D7_9CILI</name>
<evidence type="ECO:0000256" key="9">
    <source>
        <dbReference type="ARBA" id="ARBA00038319"/>
    </source>
</evidence>
<evidence type="ECO:0000256" key="3">
    <source>
        <dbReference type="ARBA" id="ARBA00022794"/>
    </source>
</evidence>